<dbReference type="GO" id="GO:0003756">
    <property type="term" value="F:protein disulfide isomerase activity"/>
    <property type="evidence" value="ECO:0007669"/>
    <property type="project" value="UniProtKB-EC"/>
</dbReference>
<dbReference type="Pfam" id="PF07749">
    <property type="entry name" value="ERp29"/>
    <property type="match status" value="1"/>
</dbReference>
<dbReference type="SUPFAM" id="SSF47933">
    <property type="entry name" value="ERP29 C domain-like"/>
    <property type="match status" value="1"/>
</dbReference>
<dbReference type="PROSITE" id="PS51352">
    <property type="entry name" value="THIOREDOXIN_2"/>
    <property type="match status" value="2"/>
</dbReference>
<feature type="chain" id="PRO_5007877275" description="protein disulfide-isomerase" evidence="10">
    <location>
        <begin position="19"/>
        <end position="326"/>
    </location>
</feature>
<dbReference type="EMBL" id="KV417530">
    <property type="protein sequence ID" value="KZP23820.1"/>
    <property type="molecule type" value="Genomic_DNA"/>
</dbReference>
<gene>
    <name evidence="12" type="ORF">FIBSPDRAFT_857970</name>
</gene>
<keyword evidence="8" id="KW-0676">Redox-active center</keyword>
<accession>A0A166MB87</accession>
<dbReference type="InterPro" id="IPR005788">
    <property type="entry name" value="PDI_thioredoxin-like_dom"/>
</dbReference>
<dbReference type="SUPFAM" id="SSF52833">
    <property type="entry name" value="Thioredoxin-like"/>
    <property type="match status" value="2"/>
</dbReference>
<name>A0A166MB87_9AGAM</name>
<evidence type="ECO:0000256" key="3">
    <source>
        <dbReference type="ARBA" id="ARBA00012723"/>
    </source>
</evidence>
<feature type="domain" description="Thioredoxin" evidence="11">
    <location>
        <begin position="130"/>
        <end position="250"/>
    </location>
</feature>
<evidence type="ECO:0000256" key="5">
    <source>
        <dbReference type="ARBA" id="ARBA00022737"/>
    </source>
</evidence>
<dbReference type="PANTHER" id="PTHR45672">
    <property type="entry name" value="PROTEIN DISULFIDE-ISOMERASE C17H9.14C-RELATED"/>
    <property type="match status" value="1"/>
</dbReference>
<dbReference type="STRING" id="436010.A0A166MB87"/>
<evidence type="ECO:0000256" key="9">
    <source>
        <dbReference type="RuleBase" id="RU004208"/>
    </source>
</evidence>
<evidence type="ECO:0000256" key="4">
    <source>
        <dbReference type="ARBA" id="ARBA00022729"/>
    </source>
</evidence>
<comment type="similarity">
    <text evidence="2 9">Belongs to the protein disulfide isomerase family.</text>
</comment>
<dbReference type="PROSITE" id="PS00194">
    <property type="entry name" value="THIOREDOXIN_1"/>
    <property type="match status" value="2"/>
</dbReference>
<evidence type="ECO:0000256" key="8">
    <source>
        <dbReference type="ARBA" id="ARBA00023284"/>
    </source>
</evidence>
<evidence type="ECO:0000256" key="7">
    <source>
        <dbReference type="ARBA" id="ARBA00023235"/>
    </source>
</evidence>
<dbReference type="Gene3D" id="1.20.1150.12">
    <property type="entry name" value="Endoplasmic reticulum resident protein 29, C-terminal domain"/>
    <property type="match status" value="1"/>
</dbReference>
<keyword evidence="4 10" id="KW-0732">Signal</keyword>
<dbReference type="InterPro" id="IPR011679">
    <property type="entry name" value="ERp29_C"/>
</dbReference>
<evidence type="ECO:0000259" key="11">
    <source>
        <dbReference type="PROSITE" id="PS51352"/>
    </source>
</evidence>
<dbReference type="Gene3D" id="3.40.30.10">
    <property type="entry name" value="Glutaredoxin"/>
    <property type="match status" value="2"/>
</dbReference>
<dbReference type="PRINTS" id="PR00421">
    <property type="entry name" value="THIOREDOXIN"/>
</dbReference>
<dbReference type="CDD" id="cd02998">
    <property type="entry name" value="PDI_a_ERp38"/>
    <property type="match status" value="2"/>
</dbReference>
<dbReference type="InterPro" id="IPR036249">
    <property type="entry name" value="Thioredoxin-like_sf"/>
</dbReference>
<dbReference type="InterPro" id="IPR017937">
    <property type="entry name" value="Thioredoxin_CS"/>
</dbReference>
<keyword evidence="7 12" id="KW-0413">Isomerase</keyword>
<keyword evidence="6" id="KW-1015">Disulfide bond</keyword>
<evidence type="ECO:0000256" key="2">
    <source>
        <dbReference type="ARBA" id="ARBA00006347"/>
    </source>
</evidence>
<dbReference type="Proteomes" id="UP000076532">
    <property type="component" value="Unassembled WGS sequence"/>
</dbReference>
<evidence type="ECO:0000313" key="12">
    <source>
        <dbReference type="EMBL" id="KZP23820.1"/>
    </source>
</evidence>
<dbReference type="PANTHER" id="PTHR45672:SF11">
    <property type="entry name" value="PROTEIN DISULFIDE-ISOMERASE C17H9.14C"/>
    <property type="match status" value="1"/>
</dbReference>
<keyword evidence="13" id="KW-1185">Reference proteome</keyword>
<proteinExistence type="inferred from homology"/>
<dbReference type="NCBIfam" id="TIGR01126">
    <property type="entry name" value="pdi_dom"/>
    <property type="match status" value="1"/>
</dbReference>
<keyword evidence="5" id="KW-0677">Repeat</keyword>
<dbReference type="InterPro" id="IPR036356">
    <property type="entry name" value="ERp29_C_sf"/>
</dbReference>
<evidence type="ECO:0000256" key="10">
    <source>
        <dbReference type="SAM" id="SignalP"/>
    </source>
</evidence>
<organism evidence="12 13">
    <name type="scientific">Athelia psychrophila</name>
    <dbReference type="NCBI Taxonomy" id="1759441"/>
    <lineage>
        <taxon>Eukaryota</taxon>
        <taxon>Fungi</taxon>
        <taxon>Dikarya</taxon>
        <taxon>Basidiomycota</taxon>
        <taxon>Agaricomycotina</taxon>
        <taxon>Agaricomycetes</taxon>
        <taxon>Agaricomycetidae</taxon>
        <taxon>Atheliales</taxon>
        <taxon>Atheliaceae</taxon>
        <taxon>Athelia</taxon>
    </lineage>
</organism>
<dbReference type="AlphaFoldDB" id="A0A166MB87"/>
<evidence type="ECO:0000313" key="13">
    <source>
        <dbReference type="Proteomes" id="UP000076532"/>
    </source>
</evidence>
<evidence type="ECO:0000256" key="6">
    <source>
        <dbReference type="ARBA" id="ARBA00023157"/>
    </source>
</evidence>
<reference evidence="12 13" key="1">
    <citation type="journal article" date="2016" name="Mol. Biol. Evol.">
        <title>Comparative Genomics of Early-Diverging Mushroom-Forming Fungi Provides Insights into the Origins of Lignocellulose Decay Capabilities.</title>
        <authorList>
            <person name="Nagy L.G."/>
            <person name="Riley R."/>
            <person name="Tritt A."/>
            <person name="Adam C."/>
            <person name="Daum C."/>
            <person name="Floudas D."/>
            <person name="Sun H."/>
            <person name="Yadav J.S."/>
            <person name="Pangilinan J."/>
            <person name="Larsson K.H."/>
            <person name="Matsuura K."/>
            <person name="Barry K."/>
            <person name="Labutti K."/>
            <person name="Kuo R."/>
            <person name="Ohm R.A."/>
            <person name="Bhattacharya S.S."/>
            <person name="Shirouzu T."/>
            <person name="Yoshinaga Y."/>
            <person name="Martin F.M."/>
            <person name="Grigoriev I.V."/>
            <person name="Hibbett D.S."/>
        </authorList>
    </citation>
    <scope>NUCLEOTIDE SEQUENCE [LARGE SCALE GENOMIC DNA]</scope>
    <source>
        <strain evidence="12 13">CBS 109695</strain>
    </source>
</reference>
<feature type="domain" description="Thioredoxin" evidence="11">
    <location>
        <begin position="4"/>
        <end position="129"/>
    </location>
</feature>
<dbReference type="InterPro" id="IPR051063">
    <property type="entry name" value="PDI"/>
</dbReference>
<dbReference type="GO" id="GO:0005783">
    <property type="term" value="C:endoplasmic reticulum"/>
    <property type="evidence" value="ECO:0007669"/>
    <property type="project" value="InterPro"/>
</dbReference>
<sequence length="326" mass="34656">MRFSLTLAVAALFAGAHAASNVIDLVPDNFEKVIGQGTPGLVEFFAPWCGHCKTLAPIYEQLADAFTHAKGKVVVAKVDADGEGRPLGSQFGVTGFPTLKWFNADGDAEAYEGGRDFDSLSAFITQKTGVKSNIKPPPPPATTILNHLTFDGVALDDSKNVLVTFTAPWCGHCKTLKPIYEEVARTFASESNCVVANIDADDALNKPLAALYGVKSFPTLKFFAKGGEVLDYTGGRTEADFVAYLNEKCGTNRAVGGGLNDIAGRLPSFDALATQFFAASASARAVVYKEAQALAAEAGAASKHYIRVMDKIVGGAEDYVERESKR</sequence>
<dbReference type="GO" id="GO:0006457">
    <property type="term" value="P:protein folding"/>
    <property type="evidence" value="ECO:0007669"/>
    <property type="project" value="TreeGrafter"/>
</dbReference>
<dbReference type="OrthoDB" id="10264505at2759"/>
<comment type="catalytic activity">
    <reaction evidence="1">
        <text>Catalyzes the rearrangement of -S-S- bonds in proteins.</text>
        <dbReference type="EC" id="5.3.4.1"/>
    </reaction>
</comment>
<dbReference type="EC" id="5.3.4.1" evidence="3"/>
<dbReference type="InterPro" id="IPR013766">
    <property type="entry name" value="Thioredoxin_domain"/>
</dbReference>
<dbReference type="Pfam" id="PF00085">
    <property type="entry name" value="Thioredoxin"/>
    <property type="match status" value="2"/>
</dbReference>
<evidence type="ECO:0000256" key="1">
    <source>
        <dbReference type="ARBA" id="ARBA00001182"/>
    </source>
</evidence>
<protein>
    <recommendedName>
        <fullName evidence="3">protein disulfide-isomerase</fullName>
        <ecNumber evidence="3">5.3.4.1</ecNumber>
    </recommendedName>
</protein>
<feature type="signal peptide" evidence="10">
    <location>
        <begin position="1"/>
        <end position="18"/>
    </location>
</feature>